<dbReference type="GO" id="GO:0005737">
    <property type="term" value="C:cytoplasm"/>
    <property type="evidence" value="ECO:0007669"/>
    <property type="project" value="UniProtKB-ARBA"/>
</dbReference>
<dbReference type="PROSITE" id="PS50188">
    <property type="entry name" value="B302_SPRY"/>
    <property type="match status" value="1"/>
</dbReference>
<dbReference type="Gene3D" id="3.30.40.10">
    <property type="entry name" value="Zinc/RING finger domain, C3HC4 (zinc finger)"/>
    <property type="match status" value="1"/>
</dbReference>
<dbReference type="GO" id="GO:0045087">
    <property type="term" value="P:innate immune response"/>
    <property type="evidence" value="ECO:0007669"/>
    <property type="project" value="UniProtKB-KW"/>
</dbReference>
<evidence type="ECO:0000256" key="3">
    <source>
        <dbReference type="ARBA" id="ARBA00022771"/>
    </source>
</evidence>
<evidence type="ECO:0000256" key="5">
    <source>
        <dbReference type="ARBA" id="ARBA00022859"/>
    </source>
</evidence>
<dbReference type="PROSITE" id="PS50089">
    <property type="entry name" value="ZF_RING_2"/>
    <property type="match status" value="1"/>
</dbReference>
<dbReference type="PANTHER" id="PTHR25465:SF32">
    <property type="entry name" value="BLOODTHIRSTY-RELATED GENE FAMILY, MEMBER 16 ISOFORM X1-RELATED"/>
    <property type="match status" value="1"/>
</dbReference>
<keyword evidence="1" id="KW-0399">Innate immunity</keyword>
<keyword evidence="12" id="KW-1185">Reference proteome</keyword>
<dbReference type="Gene3D" id="2.60.120.920">
    <property type="match status" value="1"/>
</dbReference>
<evidence type="ECO:0000259" key="10">
    <source>
        <dbReference type="PROSITE" id="PS50188"/>
    </source>
</evidence>
<dbReference type="PRINTS" id="PR01407">
    <property type="entry name" value="BUTYPHLNCDUF"/>
</dbReference>
<organism evidence="11 12">
    <name type="scientific">Mugilogobius chulae</name>
    <name type="common">yellowstripe goby</name>
    <dbReference type="NCBI Taxonomy" id="88201"/>
    <lineage>
        <taxon>Eukaryota</taxon>
        <taxon>Metazoa</taxon>
        <taxon>Chordata</taxon>
        <taxon>Craniata</taxon>
        <taxon>Vertebrata</taxon>
        <taxon>Euteleostomi</taxon>
        <taxon>Actinopterygii</taxon>
        <taxon>Neopterygii</taxon>
        <taxon>Teleostei</taxon>
        <taxon>Neoteleostei</taxon>
        <taxon>Acanthomorphata</taxon>
        <taxon>Gobiaria</taxon>
        <taxon>Gobiiformes</taxon>
        <taxon>Gobioidei</taxon>
        <taxon>Gobiidae</taxon>
        <taxon>Gobionellinae</taxon>
        <taxon>Mugilogobius</taxon>
    </lineage>
</organism>
<evidence type="ECO:0000256" key="4">
    <source>
        <dbReference type="ARBA" id="ARBA00022833"/>
    </source>
</evidence>
<dbReference type="Gene3D" id="4.10.830.40">
    <property type="match status" value="1"/>
</dbReference>
<dbReference type="SUPFAM" id="SSF49899">
    <property type="entry name" value="Concanavalin A-like lectins/glucanases"/>
    <property type="match status" value="1"/>
</dbReference>
<dbReference type="EMBL" id="JBBPFD010000313">
    <property type="protein sequence ID" value="KAK7879225.1"/>
    <property type="molecule type" value="Genomic_DNA"/>
</dbReference>
<dbReference type="InterPro" id="IPR058030">
    <property type="entry name" value="TRIM8/14/16/25/29/45/65_CC"/>
</dbReference>
<dbReference type="PROSITE" id="PS00518">
    <property type="entry name" value="ZF_RING_1"/>
    <property type="match status" value="1"/>
</dbReference>
<dbReference type="InterPro" id="IPR017907">
    <property type="entry name" value="Znf_RING_CS"/>
</dbReference>
<comment type="caution">
    <text evidence="11">The sequence shown here is derived from an EMBL/GenBank/DDBJ whole genome shotgun (WGS) entry which is preliminary data.</text>
</comment>
<dbReference type="InterPro" id="IPR001841">
    <property type="entry name" value="Znf_RING"/>
</dbReference>
<feature type="domain" description="B box-type" evidence="9">
    <location>
        <begin position="150"/>
        <end position="190"/>
    </location>
</feature>
<evidence type="ECO:0000313" key="12">
    <source>
        <dbReference type="Proteomes" id="UP001460270"/>
    </source>
</evidence>
<evidence type="ECO:0000256" key="2">
    <source>
        <dbReference type="ARBA" id="ARBA00022723"/>
    </source>
</evidence>
<dbReference type="Pfam" id="PF25600">
    <property type="entry name" value="TRIM_CC"/>
    <property type="match status" value="1"/>
</dbReference>
<proteinExistence type="predicted"/>
<dbReference type="SMART" id="SM00184">
    <property type="entry name" value="RING"/>
    <property type="match status" value="1"/>
</dbReference>
<dbReference type="Pfam" id="PF13445">
    <property type="entry name" value="zf-RING_UBOX"/>
    <property type="match status" value="1"/>
</dbReference>
<dbReference type="InterPro" id="IPR027370">
    <property type="entry name" value="Znf-RING_euk"/>
</dbReference>
<dbReference type="SMART" id="SM00449">
    <property type="entry name" value="SPRY"/>
    <property type="match status" value="1"/>
</dbReference>
<dbReference type="Pfam" id="PF00622">
    <property type="entry name" value="SPRY"/>
    <property type="match status" value="1"/>
</dbReference>
<evidence type="ECO:0000256" key="7">
    <source>
        <dbReference type="SAM" id="Coils"/>
    </source>
</evidence>
<name>A0AAW0MH72_9GOBI</name>
<protein>
    <submittedName>
        <fullName evidence="11">Uncharacterized protein</fullName>
    </submittedName>
</protein>
<evidence type="ECO:0000259" key="8">
    <source>
        <dbReference type="PROSITE" id="PS50089"/>
    </source>
</evidence>
<keyword evidence="3 6" id="KW-0863">Zinc-finger</keyword>
<dbReference type="Gene3D" id="3.30.160.60">
    <property type="entry name" value="Classic Zinc Finger"/>
    <property type="match status" value="1"/>
</dbReference>
<dbReference type="SUPFAM" id="SSF57845">
    <property type="entry name" value="B-box zinc-binding domain"/>
    <property type="match status" value="1"/>
</dbReference>
<feature type="coiled-coil region" evidence="7">
    <location>
        <begin position="256"/>
        <end position="290"/>
    </location>
</feature>
<keyword evidence="4" id="KW-0862">Zinc</keyword>
<dbReference type="Pfam" id="PF13765">
    <property type="entry name" value="PRY"/>
    <property type="match status" value="1"/>
</dbReference>
<dbReference type="PANTHER" id="PTHR25465">
    <property type="entry name" value="B-BOX DOMAIN CONTAINING"/>
    <property type="match status" value="1"/>
</dbReference>
<dbReference type="InterPro" id="IPR003877">
    <property type="entry name" value="SPRY_dom"/>
</dbReference>
<reference evidence="12" key="1">
    <citation type="submission" date="2024-04" db="EMBL/GenBank/DDBJ databases">
        <title>Salinicola lusitanus LLJ914,a marine bacterium isolated from the Okinawa Trough.</title>
        <authorList>
            <person name="Li J."/>
        </authorList>
    </citation>
    <scope>NUCLEOTIDE SEQUENCE [LARGE SCALE GENOMIC DNA]</scope>
</reference>
<keyword evidence="2" id="KW-0479">Metal-binding</keyword>
<keyword evidence="7" id="KW-0175">Coiled coil</keyword>
<dbReference type="CDD" id="cd19769">
    <property type="entry name" value="Bbox2_TRIM16-like"/>
    <property type="match status" value="1"/>
</dbReference>
<dbReference type="SMART" id="SM00336">
    <property type="entry name" value="BBOX"/>
    <property type="match status" value="1"/>
</dbReference>
<feature type="domain" description="B30.2/SPRY" evidence="10">
    <location>
        <begin position="342"/>
        <end position="528"/>
    </location>
</feature>
<dbReference type="GO" id="GO:0008270">
    <property type="term" value="F:zinc ion binding"/>
    <property type="evidence" value="ECO:0007669"/>
    <property type="project" value="UniProtKB-KW"/>
</dbReference>
<dbReference type="InterPro" id="IPR013083">
    <property type="entry name" value="Znf_RING/FYVE/PHD"/>
</dbReference>
<sequence>MASVSCVLSEDQFLCSICLDVFTDPVTTSCGHSFCSTCINQHWDNCEHCHCPVCKEEFSSRPKIKINTFMAEMVSEFKNKPQSEDGEMKVTKCETPDSGAVLCDVCPDPKLQALKSCLMCQTSFCHLHLQPHHTLPRLQKHQLIGPVKDLEDRICAQHDRLMEFYCKDHSQIICLMCSSTEHRDHDTVPLKQQCEEQHTDLQLKIQERREKIQEIQSTVQLSQKNADTEMEKGVRVFNELMQCVQHSLDQFKLSINRKHEEIKNKAEELIKSLESEICSLEQRRAEMEELLKSDDHFDFVQTFTSVKPASELWDWTEESLTAPSYQGRVATAVSELYTRLRPKMKELFEDLREQAKQHAVDVTLDPDTAHPNLQLSDDYKEVQYIKHRKFLPDNPERFSTKLYVLGKQKFSSEKFYFEVQVKGKTRWYLGVVKESVDRTVGSQNTTPENGYWRIYGGSKYPLWSKTEKVGVFVDYDEGLICFFDAETSALIESITDCCFTEDILPLLCPCYNNSGNNSAPLILTPVSL</sequence>
<evidence type="ECO:0000256" key="1">
    <source>
        <dbReference type="ARBA" id="ARBA00022588"/>
    </source>
</evidence>
<dbReference type="AlphaFoldDB" id="A0AAW0MH72"/>
<dbReference type="SUPFAM" id="SSF57850">
    <property type="entry name" value="RING/U-box"/>
    <property type="match status" value="1"/>
</dbReference>
<dbReference type="InterPro" id="IPR051051">
    <property type="entry name" value="E3_ubiq-ligase_TRIM/RNF"/>
</dbReference>
<dbReference type="InterPro" id="IPR003879">
    <property type="entry name" value="Butyrophylin_SPRY"/>
</dbReference>
<dbReference type="FunFam" id="2.60.120.920:FF:000004">
    <property type="entry name" value="Butyrophilin subfamily 1 member A1"/>
    <property type="match status" value="1"/>
</dbReference>
<evidence type="ECO:0000313" key="11">
    <source>
        <dbReference type="EMBL" id="KAK7879225.1"/>
    </source>
</evidence>
<dbReference type="InterPro" id="IPR013320">
    <property type="entry name" value="ConA-like_dom_sf"/>
</dbReference>
<evidence type="ECO:0000256" key="6">
    <source>
        <dbReference type="PROSITE-ProRule" id="PRU00024"/>
    </source>
</evidence>
<dbReference type="CDD" id="cd13733">
    <property type="entry name" value="SPRY_PRY_C-I_1"/>
    <property type="match status" value="1"/>
</dbReference>
<accession>A0AAW0MH72</accession>
<dbReference type="InterPro" id="IPR043136">
    <property type="entry name" value="B30.2/SPRY_sf"/>
</dbReference>
<evidence type="ECO:0000259" key="9">
    <source>
        <dbReference type="PROSITE" id="PS50119"/>
    </source>
</evidence>
<dbReference type="InterPro" id="IPR006574">
    <property type="entry name" value="PRY"/>
</dbReference>
<keyword evidence="5" id="KW-0391">Immunity</keyword>
<dbReference type="InterPro" id="IPR000315">
    <property type="entry name" value="Znf_B-box"/>
</dbReference>
<feature type="domain" description="RING-type" evidence="8">
    <location>
        <begin position="15"/>
        <end position="55"/>
    </location>
</feature>
<dbReference type="InterPro" id="IPR001870">
    <property type="entry name" value="B30.2/SPRY"/>
</dbReference>
<gene>
    <name evidence="11" type="ORF">WMY93_033991</name>
</gene>
<dbReference type="SMART" id="SM00589">
    <property type="entry name" value="PRY"/>
    <property type="match status" value="1"/>
</dbReference>
<dbReference type="Pfam" id="PF00643">
    <property type="entry name" value="zf-B_box"/>
    <property type="match status" value="1"/>
</dbReference>
<dbReference type="PROSITE" id="PS50119">
    <property type="entry name" value="ZF_BBOX"/>
    <property type="match status" value="1"/>
</dbReference>
<dbReference type="Proteomes" id="UP001460270">
    <property type="component" value="Unassembled WGS sequence"/>
</dbReference>